<protein>
    <submittedName>
        <fullName evidence="2">Uncharacterized protein involved in the oxidation of intracellular sulfur</fullName>
    </submittedName>
</protein>
<comment type="similarity">
    <text evidence="1">Belongs to the DsrF/TusC family.</text>
</comment>
<evidence type="ECO:0000313" key="3">
    <source>
        <dbReference type="Proteomes" id="UP000027153"/>
    </source>
</evidence>
<dbReference type="InterPro" id="IPR003787">
    <property type="entry name" value="Sulphur_relay_DsrE/F-like"/>
</dbReference>
<name>A0A062V7R9_9EURY</name>
<reference evidence="2 3" key="1">
    <citation type="journal article" date="2013" name="Nature">
        <title>Anaerobic oxidation of methane coupled to nitrate reduction in a novel archaeal lineage.</title>
        <authorList>
            <person name="Haroon M.F."/>
            <person name="Hu S."/>
            <person name="Shi Y."/>
            <person name="Imelfort M."/>
            <person name="Keller J."/>
            <person name="Hugenholtz P."/>
            <person name="Yuan Z."/>
            <person name="Tyson G.W."/>
        </authorList>
    </citation>
    <scope>NUCLEOTIDE SEQUENCE [LARGE SCALE GENOMIC DNA]</scope>
    <source>
        <strain evidence="2 3">ANME-2d</strain>
    </source>
</reference>
<evidence type="ECO:0000313" key="2">
    <source>
        <dbReference type="EMBL" id="KCZ71814.1"/>
    </source>
</evidence>
<comment type="caution">
    <text evidence="2">The sequence shown here is derived from an EMBL/GenBank/DDBJ whole genome shotgun (WGS) entry which is preliminary data.</text>
</comment>
<dbReference type="Proteomes" id="UP000027153">
    <property type="component" value="Unassembled WGS sequence"/>
</dbReference>
<keyword evidence="3" id="KW-1185">Reference proteome</keyword>
<dbReference type="SUPFAM" id="SSF75169">
    <property type="entry name" value="DsrEFH-like"/>
    <property type="match status" value="1"/>
</dbReference>
<dbReference type="OrthoDB" id="146277at2157"/>
<dbReference type="PANTHER" id="PTHR38780">
    <property type="entry name" value="PROTEIN TUSC"/>
    <property type="match status" value="1"/>
</dbReference>
<dbReference type="RefSeq" id="WP_048090802.1">
    <property type="nucleotide sequence ID" value="NZ_JMIY01000004.1"/>
</dbReference>
<proteinExistence type="inferred from homology"/>
<evidence type="ECO:0000256" key="1">
    <source>
        <dbReference type="ARBA" id="ARBA00005996"/>
    </source>
</evidence>
<gene>
    <name evidence="2" type="ORF">ANME2D_01869</name>
</gene>
<dbReference type="Pfam" id="PF02635">
    <property type="entry name" value="DsrE"/>
    <property type="match status" value="1"/>
</dbReference>
<dbReference type="PANTHER" id="PTHR38780:SF1">
    <property type="entry name" value="PROTEIN TUSC"/>
    <property type="match status" value="1"/>
</dbReference>
<dbReference type="Gene3D" id="3.40.1260.10">
    <property type="entry name" value="DsrEFH-like"/>
    <property type="match status" value="1"/>
</dbReference>
<dbReference type="AlphaFoldDB" id="A0A062V7R9"/>
<dbReference type="InterPro" id="IPR027396">
    <property type="entry name" value="DsrEFH-like"/>
</dbReference>
<sequence>MKKITVIVRHLPLNTRKNAEALRMSVGLTLREDKVTVIFIDDGVHTATPARPELINLQPLNKEFEALSLLKCTLMADKPSMEKRGIKNLVTNIKVAEREEIVRTITDSDIVIPF</sequence>
<accession>A0A062V7R9</accession>
<organism evidence="2 3">
    <name type="scientific">Candidatus Methanoperedens nitratireducens</name>
    <dbReference type="NCBI Taxonomy" id="1392998"/>
    <lineage>
        <taxon>Archaea</taxon>
        <taxon>Methanobacteriati</taxon>
        <taxon>Methanobacteriota</taxon>
        <taxon>Stenosarchaea group</taxon>
        <taxon>Methanomicrobia</taxon>
        <taxon>Methanosarcinales</taxon>
        <taxon>ANME-2 cluster</taxon>
        <taxon>Candidatus Methanoperedentaceae</taxon>
        <taxon>Candidatus Methanoperedens</taxon>
    </lineage>
</organism>
<dbReference type="InterPro" id="IPR017462">
    <property type="entry name" value="Sulphur_relay_TusC/DsrF"/>
</dbReference>
<dbReference type="EMBL" id="JMIY01000004">
    <property type="protein sequence ID" value="KCZ71814.1"/>
    <property type="molecule type" value="Genomic_DNA"/>
</dbReference>